<accession>A0ABW6HV67</accession>
<feature type="domain" description="PAC" evidence="8">
    <location>
        <begin position="644"/>
        <end position="697"/>
    </location>
</feature>
<evidence type="ECO:0000256" key="2">
    <source>
        <dbReference type="ARBA" id="ARBA00012438"/>
    </source>
</evidence>
<dbReference type="Gene3D" id="3.30.450.20">
    <property type="entry name" value="PAS domain"/>
    <property type="match status" value="5"/>
</dbReference>
<dbReference type="EMBL" id="JBHZPZ010000004">
    <property type="protein sequence ID" value="MFE3867470.1"/>
    <property type="molecule type" value="Genomic_DNA"/>
</dbReference>
<dbReference type="InterPro" id="IPR001610">
    <property type="entry name" value="PAC"/>
</dbReference>
<evidence type="ECO:0000256" key="5">
    <source>
        <dbReference type="ARBA" id="ARBA00022777"/>
    </source>
</evidence>
<dbReference type="PANTHER" id="PTHR43304:SF1">
    <property type="entry name" value="PAC DOMAIN-CONTAINING PROTEIN"/>
    <property type="match status" value="1"/>
</dbReference>
<feature type="domain" description="PAS" evidence="7">
    <location>
        <begin position="565"/>
        <end position="641"/>
    </location>
</feature>
<protein>
    <recommendedName>
        <fullName evidence="2">histidine kinase</fullName>
        <ecNumber evidence="2">2.7.13.3</ecNumber>
    </recommendedName>
</protein>
<gene>
    <name evidence="9" type="ORF">ACFX5E_05195</name>
</gene>
<dbReference type="Proteomes" id="UP001600109">
    <property type="component" value="Unassembled WGS sequence"/>
</dbReference>
<keyword evidence="6" id="KW-1133">Transmembrane helix</keyword>
<keyword evidence="6" id="KW-0472">Membrane</keyword>
<dbReference type="InterPro" id="IPR013656">
    <property type="entry name" value="PAS_4"/>
</dbReference>
<feature type="domain" description="PAS" evidence="7">
    <location>
        <begin position="217"/>
        <end position="265"/>
    </location>
</feature>
<evidence type="ECO:0000259" key="8">
    <source>
        <dbReference type="PROSITE" id="PS50113"/>
    </source>
</evidence>
<dbReference type="RefSeq" id="WP_379854118.1">
    <property type="nucleotide sequence ID" value="NZ_JBHZPZ010000004.1"/>
</dbReference>
<keyword evidence="6" id="KW-0812">Transmembrane</keyword>
<dbReference type="InterPro" id="IPR052162">
    <property type="entry name" value="Sensor_kinase/Photoreceptor"/>
</dbReference>
<dbReference type="Pfam" id="PF00989">
    <property type="entry name" value="PAS"/>
    <property type="match status" value="1"/>
</dbReference>
<proteinExistence type="predicted"/>
<keyword evidence="3" id="KW-0597">Phosphoprotein</keyword>
<comment type="catalytic activity">
    <reaction evidence="1">
        <text>ATP + protein L-histidine = ADP + protein N-phospho-L-histidine.</text>
        <dbReference type="EC" id="2.7.13.3"/>
    </reaction>
</comment>
<evidence type="ECO:0000256" key="6">
    <source>
        <dbReference type="SAM" id="Phobius"/>
    </source>
</evidence>
<evidence type="ECO:0000313" key="10">
    <source>
        <dbReference type="Proteomes" id="UP001600109"/>
    </source>
</evidence>
<feature type="transmembrane region" description="Helical" evidence="6">
    <location>
        <begin position="48"/>
        <end position="65"/>
    </location>
</feature>
<comment type="caution">
    <text evidence="9">The sequence shown here is derived from an EMBL/GenBank/DDBJ whole genome shotgun (WGS) entry which is preliminary data.</text>
</comment>
<dbReference type="PANTHER" id="PTHR43304">
    <property type="entry name" value="PHYTOCHROME-LIKE PROTEIN CPH1"/>
    <property type="match status" value="1"/>
</dbReference>
<evidence type="ECO:0000313" key="9">
    <source>
        <dbReference type="EMBL" id="MFE3867470.1"/>
    </source>
</evidence>
<keyword evidence="5" id="KW-0418">Kinase</keyword>
<dbReference type="EC" id="2.7.13.3" evidence="2"/>
<feature type="domain" description="PAC" evidence="8">
    <location>
        <begin position="155"/>
        <end position="206"/>
    </location>
</feature>
<feature type="transmembrane region" description="Helical" evidence="6">
    <location>
        <begin position="9"/>
        <end position="28"/>
    </location>
</feature>
<evidence type="ECO:0000259" key="7">
    <source>
        <dbReference type="PROSITE" id="PS50112"/>
    </source>
</evidence>
<dbReference type="Pfam" id="PF08447">
    <property type="entry name" value="PAS_3"/>
    <property type="match status" value="3"/>
</dbReference>
<dbReference type="InterPro" id="IPR000700">
    <property type="entry name" value="PAS-assoc_C"/>
</dbReference>
<dbReference type="PROSITE" id="PS50113">
    <property type="entry name" value="PAC"/>
    <property type="match status" value="2"/>
</dbReference>
<feature type="domain" description="PAS" evidence="7">
    <location>
        <begin position="82"/>
        <end position="164"/>
    </location>
</feature>
<keyword evidence="10" id="KW-1185">Reference proteome</keyword>
<evidence type="ECO:0000256" key="4">
    <source>
        <dbReference type="ARBA" id="ARBA00022679"/>
    </source>
</evidence>
<dbReference type="CDD" id="cd00130">
    <property type="entry name" value="PAS"/>
    <property type="match status" value="5"/>
</dbReference>
<feature type="domain" description="PAS" evidence="7">
    <location>
        <begin position="334"/>
        <end position="389"/>
    </location>
</feature>
<dbReference type="InterPro" id="IPR000014">
    <property type="entry name" value="PAS"/>
</dbReference>
<dbReference type="PROSITE" id="PS50112">
    <property type="entry name" value="PAS"/>
    <property type="match status" value="5"/>
</dbReference>
<evidence type="ECO:0000256" key="3">
    <source>
        <dbReference type="ARBA" id="ARBA00022553"/>
    </source>
</evidence>
<dbReference type="SMART" id="SM00091">
    <property type="entry name" value="PAS"/>
    <property type="match status" value="5"/>
</dbReference>
<dbReference type="SMART" id="SM00086">
    <property type="entry name" value="PAC"/>
    <property type="match status" value="5"/>
</dbReference>
<organism evidence="9 10">
    <name type="scientific">Flavobacterium xylosi</name>
    <dbReference type="NCBI Taxonomy" id="3230415"/>
    <lineage>
        <taxon>Bacteria</taxon>
        <taxon>Pseudomonadati</taxon>
        <taxon>Bacteroidota</taxon>
        <taxon>Flavobacteriia</taxon>
        <taxon>Flavobacteriales</taxon>
        <taxon>Flavobacteriaceae</taxon>
        <taxon>Flavobacterium</taxon>
    </lineage>
</organism>
<dbReference type="InterPro" id="IPR035965">
    <property type="entry name" value="PAS-like_dom_sf"/>
</dbReference>
<dbReference type="NCBIfam" id="TIGR00229">
    <property type="entry name" value="sensory_box"/>
    <property type="match status" value="5"/>
</dbReference>
<dbReference type="InterPro" id="IPR013767">
    <property type="entry name" value="PAS_fold"/>
</dbReference>
<name>A0ABW6HV67_9FLAO</name>
<evidence type="ECO:0000256" key="1">
    <source>
        <dbReference type="ARBA" id="ARBA00000085"/>
    </source>
</evidence>
<feature type="domain" description="PAS" evidence="7">
    <location>
        <begin position="455"/>
        <end position="506"/>
    </location>
</feature>
<reference evidence="9 10" key="1">
    <citation type="submission" date="2024-06" db="EMBL/GenBank/DDBJ databases">
        <title>Flavobacterium spp. isolated from glacier.</title>
        <authorList>
            <person name="Han D."/>
        </authorList>
    </citation>
    <scope>NUCLEOTIDE SEQUENCE [LARGE SCALE GENOMIC DNA]</scope>
    <source>
        <strain evidence="9 10">LS2P90</strain>
    </source>
</reference>
<dbReference type="SUPFAM" id="SSF55785">
    <property type="entry name" value="PYP-like sensor domain (PAS domain)"/>
    <property type="match status" value="5"/>
</dbReference>
<sequence>MKISFEKRIFLGFVINVLVVIASGWIFISRLSKERDQTMDSRLNWIEIFLFFLSIVLLMVVYFIIRAQLKAKNISQNLLLENKQLLQSIIDNTTSPIFIKKINGEYLLINKQFESLFQISNEEIIGKTDEDFLPKSVADAYRNSDFEVVKALRELKTEETIQQPDGPHTYIAVKFPLFDSNGRVYAIGGISTDISDRKKLEESSKAADKFFSMSLDMLIIASSDKFIKVNQAVTKILGYSEEELLSHPFLSYVHPDDVEITKKEVAKLQTGIVSLKFENRYMCKDGSFKWILWSVYPDVSTGLLYAVGRDVTEIKKIEKSLTETEKFFNMSYELFVVAKGDYFIKVNPAFTRILGFTQKEMDEKPFLSFSHPDDLKASTVAIEKLKNGGTMLNYRARALCKDGSYKWLEWSSAIDVQTGKMYAVARDVTEKIQNEESLKISNMFFNMAFDILTVAKGDHFIKINQAFSKTLGYNQEDMDRLKFMDLIHPDDKATATEILSKHLKGEPVVNFRTRFLCKDGFYKWLDWNSNMDLQQGVFYSVGRDVTELVKLEEEEQTAIDELYENEEKLRLIVENIGEGVIVANADKKIVLANEIANEIFGIEEDEKISSHLTDHFELYFPDEKTIFPSQNLPMERALNGEITDDVEVVLWNPVAQEKKRVLISGRPLVDQNNKVVAAVVTIKDISKYKQLEQELKETELKYRQLIGFRKGGGTAV</sequence>
<keyword evidence="4" id="KW-0808">Transferase</keyword>
<dbReference type="InterPro" id="IPR013655">
    <property type="entry name" value="PAS_fold_3"/>
</dbReference>
<dbReference type="Pfam" id="PF08448">
    <property type="entry name" value="PAS_4"/>
    <property type="match status" value="1"/>
</dbReference>